<protein>
    <submittedName>
        <fullName evidence="2">Uncharacterized protein</fullName>
    </submittedName>
</protein>
<evidence type="ECO:0000313" key="3">
    <source>
        <dbReference type="Proteomes" id="UP000593564"/>
    </source>
</evidence>
<evidence type="ECO:0000313" key="2">
    <source>
        <dbReference type="EMBL" id="KAF5948716.1"/>
    </source>
</evidence>
<dbReference type="AlphaFoldDB" id="A0A7J7HAB8"/>
<gene>
    <name evidence="2" type="ORF">HYC85_014673</name>
</gene>
<accession>A0A7J7HAB8</accession>
<reference evidence="2 3" key="2">
    <citation type="submission" date="2020-07" db="EMBL/GenBank/DDBJ databases">
        <title>Genome assembly of wild tea tree DASZ reveals pedigree and selection history of tea varieties.</title>
        <authorList>
            <person name="Zhang W."/>
        </authorList>
    </citation>
    <scope>NUCLEOTIDE SEQUENCE [LARGE SCALE GENOMIC DNA]</scope>
    <source>
        <strain evidence="3">cv. G240</strain>
        <tissue evidence="2">Leaf</tissue>
    </source>
</reference>
<organism evidence="2 3">
    <name type="scientific">Camellia sinensis</name>
    <name type="common">Tea plant</name>
    <name type="synonym">Thea sinensis</name>
    <dbReference type="NCBI Taxonomy" id="4442"/>
    <lineage>
        <taxon>Eukaryota</taxon>
        <taxon>Viridiplantae</taxon>
        <taxon>Streptophyta</taxon>
        <taxon>Embryophyta</taxon>
        <taxon>Tracheophyta</taxon>
        <taxon>Spermatophyta</taxon>
        <taxon>Magnoliopsida</taxon>
        <taxon>eudicotyledons</taxon>
        <taxon>Gunneridae</taxon>
        <taxon>Pentapetalae</taxon>
        <taxon>asterids</taxon>
        <taxon>Ericales</taxon>
        <taxon>Theaceae</taxon>
        <taxon>Camellia</taxon>
    </lineage>
</organism>
<comment type="caution">
    <text evidence="2">The sequence shown here is derived from an EMBL/GenBank/DDBJ whole genome shotgun (WGS) entry which is preliminary data.</text>
</comment>
<sequence length="207" mass="23681">MERESVSKTLPDQHKIFKAPSKQFRSSIEAPDRTDFEAPSKIQRFPSKIQIFEAPDRTDFEAPNLNSDPSITRISSNMHISTQFFLSQAARLGTLSAHVLLHIIHSSNQNQPPYRKHRETDHSVFMRSITDLQSHITESCKMVSALYGPFKSKATEQVFWLEKIKQRMDFHCFKYSPLDILISLSLPLQLGALFIPGSRLHKSLQAS</sequence>
<feature type="region of interest" description="Disordered" evidence="1">
    <location>
        <begin position="1"/>
        <end position="33"/>
    </location>
</feature>
<keyword evidence="3" id="KW-1185">Reference proteome</keyword>
<proteinExistence type="predicted"/>
<evidence type="ECO:0000256" key="1">
    <source>
        <dbReference type="SAM" id="MobiDB-lite"/>
    </source>
</evidence>
<name>A0A7J7HAB8_CAMSI</name>
<feature type="compositionally biased region" description="Basic and acidic residues" evidence="1">
    <location>
        <begin position="1"/>
        <end position="15"/>
    </location>
</feature>
<dbReference type="EMBL" id="JACBKZ010000006">
    <property type="protein sequence ID" value="KAF5948716.1"/>
    <property type="molecule type" value="Genomic_DNA"/>
</dbReference>
<reference evidence="3" key="1">
    <citation type="journal article" date="2020" name="Nat. Commun.">
        <title>Genome assembly of wild tea tree DASZ reveals pedigree and selection history of tea varieties.</title>
        <authorList>
            <person name="Zhang W."/>
            <person name="Zhang Y."/>
            <person name="Qiu H."/>
            <person name="Guo Y."/>
            <person name="Wan H."/>
            <person name="Zhang X."/>
            <person name="Scossa F."/>
            <person name="Alseekh S."/>
            <person name="Zhang Q."/>
            <person name="Wang P."/>
            <person name="Xu L."/>
            <person name="Schmidt M.H."/>
            <person name="Jia X."/>
            <person name="Li D."/>
            <person name="Zhu A."/>
            <person name="Guo F."/>
            <person name="Chen W."/>
            <person name="Ni D."/>
            <person name="Usadel B."/>
            <person name="Fernie A.R."/>
            <person name="Wen W."/>
        </authorList>
    </citation>
    <scope>NUCLEOTIDE SEQUENCE [LARGE SCALE GENOMIC DNA]</scope>
    <source>
        <strain evidence="3">cv. G240</strain>
    </source>
</reference>
<dbReference type="Proteomes" id="UP000593564">
    <property type="component" value="Unassembled WGS sequence"/>
</dbReference>